<dbReference type="InterPro" id="IPR052580">
    <property type="entry name" value="Lipid_Hydrolase"/>
</dbReference>
<dbReference type="AlphaFoldDB" id="A0A6C0J170"/>
<keyword evidence="1" id="KW-0443">Lipid metabolism</keyword>
<evidence type="ECO:0000313" key="3">
    <source>
        <dbReference type="EMBL" id="QHT98405.1"/>
    </source>
</evidence>
<name>A0A6C0J170_9ZZZZ</name>
<dbReference type="PANTHER" id="PTHR46394:SF1">
    <property type="entry name" value="PNPLA DOMAIN-CONTAINING PROTEIN"/>
    <property type="match status" value="1"/>
</dbReference>
<reference evidence="3" key="1">
    <citation type="journal article" date="2020" name="Nature">
        <title>Giant virus diversity and host interactions through global metagenomics.</title>
        <authorList>
            <person name="Schulz F."/>
            <person name="Roux S."/>
            <person name="Paez-Espino D."/>
            <person name="Jungbluth S."/>
            <person name="Walsh D.A."/>
            <person name="Denef V.J."/>
            <person name="McMahon K.D."/>
            <person name="Konstantinidis K.T."/>
            <person name="Eloe-Fadrosh E.A."/>
            <person name="Kyrpides N.C."/>
            <person name="Woyke T."/>
        </authorList>
    </citation>
    <scope>NUCLEOTIDE SEQUENCE</scope>
    <source>
        <strain evidence="3">GVMAG-M-3300025652-16</strain>
    </source>
</reference>
<sequence length="254" mass="28615">MKYLVLGPASMGIFSLIGTLKARETELVDVKEISGSSAGAILALFLALGMSVDEILETSLSVNIPNFVKIRIGSFFNKFGFVDMTPIRKKLVEICGSDPTFEEIDMKLYIAAFCMNTSETVYFSKDTHPDMKVIDAVCMSMAVPFIFACGKYNGETYVDGGMKEEYPLSPFFDKKPHEVTCIKIKMNRIYQEDIQTPKEFVDCLVRSALSNRVQYNTPIELIEINVGDTDVFDFNMSYEEKIQLFNRGYTFLSA</sequence>
<protein>
    <recommendedName>
        <fullName evidence="2">PNPLA domain-containing protein</fullName>
    </recommendedName>
</protein>
<dbReference type="EMBL" id="MN740292">
    <property type="protein sequence ID" value="QHT98405.1"/>
    <property type="molecule type" value="Genomic_DNA"/>
</dbReference>
<dbReference type="InterPro" id="IPR016035">
    <property type="entry name" value="Acyl_Trfase/lysoPLipase"/>
</dbReference>
<feature type="domain" description="PNPLA" evidence="2">
    <location>
        <begin position="4"/>
        <end position="172"/>
    </location>
</feature>
<dbReference type="SUPFAM" id="SSF52151">
    <property type="entry name" value="FabD/lysophospholipase-like"/>
    <property type="match status" value="1"/>
</dbReference>
<dbReference type="Pfam" id="PF01734">
    <property type="entry name" value="Patatin"/>
    <property type="match status" value="1"/>
</dbReference>
<dbReference type="GO" id="GO:0006629">
    <property type="term" value="P:lipid metabolic process"/>
    <property type="evidence" value="ECO:0007669"/>
    <property type="project" value="UniProtKB-KW"/>
</dbReference>
<organism evidence="3">
    <name type="scientific">viral metagenome</name>
    <dbReference type="NCBI Taxonomy" id="1070528"/>
    <lineage>
        <taxon>unclassified sequences</taxon>
        <taxon>metagenomes</taxon>
        <taxon>organismal metagenomes</taxon>
    </lineage>
</organism>
<proteinExistence type="predicted"/>
<dbReference type="InterPro" id="IPR002641">
    <property type="entry name" value="PNPLA_dom"/>
</dbReference>
<evidence type="ECO:0000256" key="1">
    <source>
        <dbReference type="ARBA" id="ARBA00023098"/>
    </source>
</evidence>
<dbReference type="PANTHER" id="PTHR46394">
    <property type="entry name" value="ANNEXIN"/>
    <property type="match status" value="1"/>
</dbReference>
<dbReference type="Gene3D" id="3.40.1090.10">
    <property type="entry name" value="Cytosolic phospholipase A2 catalytic domain"/>
    <property type="match status" value="1"/>
</dbReference>
<evidence type="ECO:0000259" key="2">
    <source>
        <dbReference type="PROSITE" id="PS51635"/>
    </source>
</evidence>
<dbReference type="PROSITE" id="PS51635">
    <property type="entry name" value="PNPLA"/>
    <property type="match status" value="1"/>
</dbReference>
<accession>A0A6C0J170</accession>